<gene>
    <name evidence="2" type="ORF">DDZ15_05275</name>
</gene>
<evidence type="ECO:0000313" key="2">
    <source>
        <dbReference type="EMBL" id="PWN07212.1"/>
    </source>
</evidence>
<keyword evidence="3" id="KW-1185">Reference proteome</keyword>
<evidence type="ECO:0000256" key="1">
    <source>
        <dbReference type="SAM" id="Phobius"/>
    </source>
</evidence>
<proteinExistence type="predicted"/>
<keyword evidence="1" id="KW-0472">Membrane</keyword>
<feature type="transmembrane region" description="Helical" evidence="1">
    <location>
        <begin position="85"/>
        <end position="106"/>
    </location>
</feature>
<dbReference type="Proteomes" id="UP000245533">
    <property type="component" value="Unassembled WGS sequence"/>
</dbReference>
<comment type="caution">
    <text evidence="2">The sequence shown here is derived from an EMBL/GenBank/DDBJ whole genome shotgun (WGS) entry which is preliminary data.</text>
</comment>
<name>A0A316TX70_9BACT</name>
<reference evidence="2 3" key="1">
    <citation type="submission" date="2018-05" db="EMBL/GenBank/DDBJ databases">
        <title>Rhodohalobacter halophilus gen. nov., sp. nov., a moderately halophilic member of the family Balneolaceae.</title>
        <authorList>
            <person name="Liu Z.-W."/>
        </authorList>
    </citation>
    <scope>NUCLEOTIDE SEQUENCE [LARGE SCALE GENOMIC DNA]</scope>
    <source>
        <strain evidence="2 3">8A47</strain>
    </source>
</reference>
<protein>
    <recommendedName>
        <fullName evidence="4">50S ribosomal protein L27</fullName>
    </recommendedName>
</protein>
<dbReference type="OrthoDB" id="329514at2"/>
<dbReference type="RefSeq" id="WP_109645854.1">
    <property type="nucleotide sequence ID" value="NZ_QGGB01000004.1"/>
</dbReference>
<dbReference type="AlphaFoldDB" id="A0A316TX70"/>
<dbReference type="EMBL" id="QGGB01000004">
    <property type="protein sequence ID" value="PWN07212.1"/>
    <property type="molecule type" value="Genomic_DNA"/>
</dbReference>
<organism evidence="2 3">
    <name type="scientific">Rhodohalobacter mucosus</name>
    <dbReference type="NCBI Taxonomy" id="2079485"/>
    <lineage>
        <taxon>Bacteria</taxon>
        <taxon>Pseudomonadati</taxon>
        <taxon>Balneolota</taxon>
        <taxon>Balneolia</taxon>
        <taxon>Balneolales</taxon>
        <taxon>Balneolaceae</taxon>
        <taxon>Rhodohalobacter</taxon>
    </lineage>
</organism>
<keyword evidence="1" id="KW-0812">Transmembrane</keyword>
<feature type="transmembrane region" description="Helical" evidence="1">
    <location>
        <begin position="118"/>
        <end position="138"/>
    </location>
</feature>
<evidence type="ECO:0000313" key="3">
    <source>
        <dbReference type="Proteomes" id="UP000245533"/>
    </source>
</evidence>
<keyword evidence="1" id="KW-1133">Transmembrane helix</keyword>
<feature type="transmembrane region" description="Helical" evidence="1">
    <location>
        <begin position="44"/>
        <end position="65"/>
    </location>
</feature>
<evidence type="ECO:0008006" key="4">
    <source>
        <dbReference type="Google" id="ProtNLM"/>
    </source>
</evidence>
<feature type="transmembrane region" description="Helical" evidence="1">
    <location>
        <begin position="12"/>
        <end position="32"/>
    </location>
</feature>
<sequence>MYTGFQHLHSYLAYLLLGVLLFSILYSIFKFVTKQSFTEGVRKVALGGFIASHLQLLIGLVLFVLSPLGLSAYSGDVMSDSVARLYALEHPLTMIIAIVLISVGYIKAKKPGDDARRFKTVILYYTLGLILILIRIPWQAWP</sequence>
<accession>A0A316TX70</accession>